<dbReference type="Gene3D" id="2.60.15.10">
    <property type="entry name" value="F0F1 ATP synthase delta/epsilon subunit, N-terminal"/>
    <property type="match status" value="1"/>
</dbReference>
<evidence type="ECO:0000256" key="2">
    <source>
        <dbReference type="ARBA" id="ARBA00004184"/>
    </source>
</evidence>
<dbReference type="Proteomes" id="UP000196534">
    <property type="component" value="Unassembled WGS sequence"/>
</dbReference>
<feature type="domain" description="ATP synthase F1 complex delta/epsilon subunit N-terminal" evidence="13">
    <location>
        <begin position="4"/>
        <end position="83"/>
    </location>
</feature>
<keyword evidence="7 11" id="KW-0406">Ion transport</keyword>
<evidence type="ECO:0000313" key="18">
    <source>
        <dbReference type="Proteomes" id="UP000196534"/>
    </source>
</evidence>
<reference evidence="17" key="1">
    <citation type="submission" date="2015-08" db="EMBL/GenBank/DDBJ databases">
        <title>Comparative genomics of the Campylobacter concisus group.</title>
        <authorList>
            <person name="Miller W.G."/>
            <person name="Yee E."/>
            <person name="Chapman M.H."/>
            <person name="Huynh S."/>
            <person name="Bono J.L."/>
            <person name="On S.L.W."/>
            <person name="St Leger J."/>
            <person name="Foster G."/>
            <person name="Parker C.T."/>
        </authorList>
    </citation>
    <scope>NUCLEOTIDE SEQUENCE [LARGE SCALE GENOMIC DNA]</scope>
    <source>
        <strain evidence="17">ATCC 33237</strain>
    </source>
</reference>
<evidence type="ECO:0000313" key="16">
    <source>
        <dbReference type="EMBL" id="QPH84003.1"/>
    </source>
</evidence>
<dbReference type="PANTHER" id="PTHR13822">
    <property type="entry name" value="ATP SYNTHASE DELTA/EPSILON CHAIN"/>
    <property type="match status" value="1"/>
</dbReference>
<comment type="function">
    <text evidence="1 11">Produces ATP from ADP in the presence of a proton gradient across the membrane.</text>
</comment>
<keyword evidence="14" id="KW-0378">Hydrolase</keyword>
<dbReference type="EMBL" id="NDYR01000004">
    <property type="protein sequence ID" value="OUT19620.1"/>
    <property type="molecule type" value="Genomic_DNA"/>
</dbReference>
<keyword evidence="6" id="KW-0997">Cell inner membrane</keyword>
<dbReference type="InterPro" id="IPR020546">
    <property type="entry name" value="ATP_synth_F1_dsu/esu_N"/>
</dbReference>
<evidence type="ECO:0000256" key="1">
    <source>
        <dbReference type="ARBA" id="ARBA00003543"/>
    </source>
</evidence>
<keyword evidence="9 11" id="KW-0139">CF(1)</keyword>
<evidence type="ECO:0000256" key="8">
    <source>
        <dbReference type="ARBA" id="ARBA00023136"/>
    </source>
</evidence>
<keyword evidence="5 11" id="KW-1003">Cell membrane</keyword>
<dbReference type="InterPro" id="IPR036771">
    <property type="entry name" value="ATPsynth_dsu/esu_N"/>
</dbReference>
<dbReference type="GO" id="GO:0012505">
    <property type="term" value="C:endomembrane system"/>
    <property type="evidence" value="ECO:0007669"/>
    <property type="project" value="UniProtKB-SubCell"/>
</dbReference>
<dbReference type="GeneID" id="28662126"/>
<dbReference type="GO" id="GO:0016787">
    <property type="term" value="F:hydrolase activity"/>
    <property type="evidence" value="ECO:0007669"/>
    <property type="project" value="UniProtKB-KW"/>
</dbReference>
<dbReference type="PANTHER" id="PTHR13822:SF10">
    <property type="entry name" value="ATP SYNTHASE EPSILON CHAIN, CHLOROPLASTIC"/>
    <property type="match status" value="1"/>
</dbReference>
<keyword evidence="4 11" id="KW-0813">Transport</keyword>
<dbReference type="Pfam" id="PF02823">
    <property type="entry name" value="ATP-synt_DE_N"/>
    <property type="match status" value="1"/>
</dbReference>
<evidence type="ECO:0000256" key="6">
    <source>
        <dbReference type="ARBA" id="ARBA00022519"/>
    </source>
</evidence>
<comment type="similarity">
    <text evidence="3 11 12">Belongs to the ATPase epsilon chain family.</text>
</comment>
<name>A0A0M4TAH0_9BACT</name>
<dbReference type="GO" id="GO:0045259">
    <property type="term" value="C:proton-transporting ATP synthase complex"/>
    <property type="evidence" value="ECO:0007669"/>
    <property type="project" value="UniProtKB-KW"/>
</dbReference>
<evidence type="ECO:0000313" key="14">
    <source>
        <dbReference type="EMBL" id="ALF47161.1"/>
    </source>
</evidence>
<dbReference type="NCBIfam" id="TIGR01216">
    <property type="entry name" value="ATP_synt_epsi"/>
    <property type="match status" value="1"/>
</dbReference>
<evidence type="ECO:0000313" key="15">
    <source>
        <dbReference type="EMBL" id="OUT19620.1"/>
    </source>
</evidence>
<evidence type="ECO:0000256" key="4">
    <source>
        <dbReference type="ARBA" id="ARBA00022448"/>
    </source>
</evidence>
<dbReference type="Proteomes" id="UP000594630">
    <property type="component" value="Chromosome"/>
</dbReference>
<dbReference type="EMBL" id="CP012541">
    <property type="protein sequence ID" value="ALF47161.1"/>
    <property type="molecule type" value="Genomic_DNA"/>
</dbReference>
<dbReference type="EMBL" id="CP049274">
    <property type="protein sequence ID" value="QPH84003.1"/>
    <property type="molecule type" value="Genomic_DNA"/>
</dbReference>
<dbReference type="GO" id="GO:0005524">
    <property type="term" value="F:ATP binding"/>
    <property type="evidence" value="ECO:0007669"/>
    <property type="project" value="UniProtKB-UniRule"/>
</dbReference>
<dbReference type="RefSeq" id="WP_054196221.1">
    <property type="nucleotide sequence ID" value="NZ_CABMKP010000004.1"/>
</dbReference>
<evidence type="ECO:0000256" key="9">
    <source>
        <dbReference type="ARBA" id="ARBA00023196"/>
    </source>
</evidence>
<evidence type="ECO:0000256" key="10">
    <source>
        <dbReference type="ARBA" id="ARBA00023310"/>
    </source>
</evidence>
<dbReference type="HAMAP" id="MF_00530">
    <property type="entry name" value="ATP_synth_epsil_bac"/>
    <property type="match status" value="1"/>
</dbReference>
<evidence type="ECO:0000256" key="12">
    <source>
        <dbReference type="RuleBase" id="RU003656"/>
    </source>
</evidence>
<keyword evidence="10 11" id="KW-0066">ATP synthesis</keyword>
<organism evidence="14 17">
    <name type="scientific">Campylobacter concisus</name>
    <dbReference type="NCBI Taxonomy" id="199"/>
    <lineage>
        <taxon>Bacteria</taxon>
        <taxon>Pseudomonadati</taxon>
        <taxon>Campylobacterota</taxon>
        <taxon>Epsilonproteobacteria</taxon>
        <taxon>Campylobacterales</taxon>
        <taxon>Campylobacteraceae</taxon>
        <taxon>Campylobacter</taxon>
    </lineage>
</organism>
<dbReference type="PATRIC" id="fig|199.248.peg.483"/>
<evidence type="ECO:0000256" key="5">
    <source>
        <dbReference type="ARBA" id="ARBA00022475"/>
    </source>
</evidence>
<gene>
    <name evidence="11 14" type="primary">atpC</name>
    <name evidence="15" type="ORF">B9N61_00740</name>
    <name evidence="14" type="ORF">CCON33237_0456</name>
    <name evidence="16" type="ORF">CVT06_02395</name>
</gene>
<comment type="subcellular location">
    <subcellularLocation>
        <location evidence="11">Cell membrane</location>
        <topology evidence="11">Peripheral membrane protein</topology>
    </subcellularLocation>
    <subcellularLocation>
        <location evidence="2">Endomembrane system</location>
        <topology evidence="2">Peripheral membrane protein</topology>
    </subcellularLocation>
</comment>
<dbReference type="CDD" id="cd12152">
    <property type="entry name" value="F1-ATPase_delta"/>
    <property type="match status" value="1"/>
</dbReference>
<reference evidence="16" key="5">
    <citation type="submission" date="2020-02" db="EMBL/GenBank/DDBJ databases">
        <title>Analysis of Completed Campylobacter concisus Genomes Identified Genomospecies Features, Novel plasmids and Their Association with Severe Ulcerative Colitis.</title>
        <authorList>
            <person name="Zhang L."/>
        </authorList>
    </citation>
    <scope>NUCLEOTIDE SEQUENCE</scope>
    <source>
        <strain evidence="16">P10CDO-S2</strain>
    </source>
</reference>
<keyword evidence="11" id="KW-0375">Hydrogen ion transport</keyword>
<evidence type="ECO:0000259" key="13">
    <source>
        <dbReference type="Pfam" id="PF02823"/>
    </source>
</evidence>
<dbReference type="AlphaFoldDB" id="A0A0M4TAH0"/>
<accession>A0A0M4TAH0</accession>
<reference evidence="16 19" key="4">
    <citation type="journal article" date="2018" name="Emerg. Microbes Infect.">
        <title>Genomic analysis of oral Campylobacter concisus strains identified a potential bacterial molecular marker associated with active Crohn's disease.</title>
        <authorList>
            <person name="Liu F."/>
            <person name="Ma R."/>
            <person name="Tay C.Y.A."/>
            <person name="Octavia S."/>
            <person name="Lan R."/>
            <person name="Chung H.K.L."/>
            <person name="Riordan S.M."/>
            <person name="Grimm M.C."/>
            <person name="Leong R.W."/>
            <person name="Tanaka M.M."/>
            <person name="Connor S."/>
            <person name="Zhang L."/>
        </authorList>
    </citation>
    <scope>NUCLEOTIDE SEQUENCE [LARGE SCALE GENOMIC DNA]</scope>
    <source>
        <strain evidence="16 19">P10CDO-S2</strain>
    </source>
</reference>
<sequence>MDKLHLEIVTPQGQIFNDDVSSVVLPGSEGEFGVLPNHASLISLLKAGIIDIEHKNKKHDVVAINWGYAKIDEGKVVILADGAVYVSGDSESELANSLEAARNLIESMSSDTNAFAATISKMENVVRAR</sequence>
<evidence type="ECO:0000313" key="17">
    <source>
        <dbReference type="Proteomes" id="UP000066049"/>
    </source>
</evidence>
<dbReference type="Proteomes" id="UP000066049">
    <property type="component" value="Chromosome"/>
</dbReference>
<evidence type="ECO:0000256" key="3">
    <source>
        <dbReference type="ARBA" id="ARBA00005712"/>
    </source>
</evidence>
<dbReference type="KEGG" id="ccoc:CCON33237_0456"/>
<keyword evidence="8 11" id="KW-0472">Membrane</keyword>
<evidence type="ECO:0000256" key="11">
    <source>
        <dbReference type="HAMAP-Rule" id="MF_00530"/>
    </source>
</evidence>
<protein>
    <recommendedName>
        <fullName evidence="11">ATP synthase epsilon chain</fullName>
    </recommendedName>
    <alternativeName>
        <fullName evidence="11">ATP synthase F1 sector epsilon subunit</fullName>
    </alternativeName>
    <alternativeName>
        <fullName evidence="11">F-ATPase epsilon subunit</fullName>
    </alternativeName>
</protein>
<comment type="subunit">
    <text evidence="11 12">F-type ATPases have 2 components, CF(1) - the catalytic core - and CF(0) - the membrane proton channel. CF(1) has five subunits: alpha(3), beta(3), gamma(1), delta(1), epsilon(1). CF(0) has three main subunits: a, b and c.</text>
</comment>
<evidence type="ECO:0000313" key="19">
    <source>
        <dbReference type="Proteomes" id="UP000594630"/>
    </source>
</evidence>
<reference evidence="14" key="2">
    <citation type="submission" date="2016-07" db="EMBL/GenBank/DDBJ databases">
        <title>Comparative genomics of the Campylobacter concisus group.</title>
        <authorList>
            <person name="Miller W.G."/>
            <person name="Yee E."/>
            <person name="Chapman M.H."/>
            <person name="Huynh S."/>
            <person name="Bono J.L."/>
            <person name="On S.L.W."/>
            <person name="StLeger J."/>
            <person name="Foster G."/>
            <person name="Parker C.T."/>
        </authorList>
    </citation>
    <scope>NUCLEOTIDE SEQUENCE</scope>
    <source>
        <strain evidence="14">ATCC 33237</strain>
    </source>
</reference>
<dbReference type="GO" id="GO:0005886">
    <property type="term" value="C:plasma membrane"/>
    <property type="evidence" value="ECO:0007669"/>
    <property type="project" value="UniProtKB-SubCell"/>
</dbReference>
<dbReference type="SUPFAM" id="SSF51344">
    <property type="entry name" value="Epsilon subunit of F1F0-ATP synthase N-terminal domain"/>
    <property type="match status" value="1"/>
</dbReference>
<dbReference type="GO" id="GO:0046933">
    <property type="term" value="F:proton-transporting ATP synthase activity, rotational mechanism"/>
    <property type="evidence" value="ECO:0007669"/>
    <property type="project" value="UniProtKB-UniRule"/>
</dbReference>
<proteinExistence type="inferred from homology"/>
<reference evidence="15 18" key="3">
    <citation type="submission" date="2017-04" db="EMBL/GenBank/DDBJ databases">
        <title>Complete genome of Campylobacter concisus ATCC 33237T and draft genomes for an additional eight well characterized C. concisus strains.</title>
        <authorList>
            <person name="Cornelius A.J."/>
            <person name="Miller W.G."/>
            <person name="Lastovica A.J."/>
            <person name="On S.L."/>
            <person name="French N.P."/>
            <person name="Vandenberg O."/>
            <person name="Biggs P.J."/>
        </authorList>
    </citation>
    <scope>NUCLEOTIDE SEQUENCE [LARGE SCALE GENOMIC DNA]</scope>
    <source>
        <strain evidence="15 18">Lasto205.94</strain>
    </source>
</reference>
<dbReference type="InterPro" id="IPR001469">
    <property type="entry name" value="ATP_synth_F1_dsu/esu"/>
</dbReference>
<evidence type="ECO:0000256" key="7">
    <source>
        <dbReference type="ARBA" id="ARBA00023065"/>
    </source>
</evidence>